<proteinExistence type="predicted"/>
<reference evidence="2" key="1">
    <citation type="submission" date="2015-03" db="EMBL/GenBank/DDBJ databases">
        <title>Draft genome sequence of a novel methanotroph (Sn10-6) isolated from flooded ricefield rhizosphere in India.</title>
        <authorList>
            <person name="Pandit P.S."/>
            <person name="Pore S.D."/>
            <person name="Arora P."/>
            <person name="Kapse N.G."/>
            <person name="Dhakephalkar P.K."/>
            <person name="Rahalkar M.C."/>
        </authorList>
    </citation>
    <scope>NUCLEOTIDE SEQUENCE [LARGE SCALE GENOMIC DNA]</scope>
    <source>
        <strain evidence="2">Sn10-6</strain>
    </source>
</reference>
<evidence type="ECO:0000313" key="1">
    <source>
        <dbReference type="EMBL" id="KJV08042.1"/>
    </source>
</evidence>
<name>A0A0F3IMW7_9GAMM</name>
<dbReference type="EMBL" id="LAJX01000005">
    <property type="protein sequence ID" value="KJV08042.1"/>
    <property type="molecule type" value="Genomic_DNA"/>
</dbReference>
<sequence>MDKQSLLNDVVKLYRLCGKPNFMEGTSVNCEISLNEEVNLLINAIYKQNGDVFGSFKCDGEYIDFTEQKLTIGQNLTFKLNIPVIGHKLFFNDVDDLITKYTGVKKGILPDSFYLIEEDYLTTETNEPEKLV</sequence>
<reference evidence="1 2" key="2">
    <citation type="journal article" date="2016" name="Microb. Ecol.">
        <title>Genome Characteristics of a Novel Type I Methanotroph (Sn10-6) Isolated from a Flooded Indian Rice Field.</title>
        <authorList>
            <person name="Rahalkar M.C."/>
            <person name="Pandit P.S."/>
            <person name="Dhakephalkar P.K."/>
            <person name="Pore S."/>
            <person name="Arora P."/>
            <person name="Kapse N."/>
        </authorList>
    </citation>
    <scope>NUCLEOTIDE SEQUENCE [LARGE SCALE GENOMIC DNA]</scope>
    <source>
        <strain evidence="1 2">Sn10-6</strain>
    </source>
</reference>
<keyword evidence="2" id="KW-1185">Reference proteome</keyword>
<evidence type="ECO:0000313" key="2">
    <source>
        <dbReference type="Proteomes" id="UP000033684"/>
    </source>
</evidence>
<gene>
    <name evidence="1" type="ORF">VZ94_00645</name>
</gene>
<accession>A0A0F3IMW7</accession>
<organism evidence="1 2">
    <name type="scientific">Methylocucumis oryzae</name>
    <dbReference type="NCBI Taxonomy" id="1632867"/>
    <lineage>
        <taxon>Bacteria</taxon>
        <taxon>Pseudomonadati</taxon>
        <taxon>Pseudomonadota</taxon>
        <taxon>Gammaproteobacteria</taxon>
        <taxon>Methylococcales</taxon>
        <taxon>Methylococcaceae</taxon>
        <taxon>Methylocucumis</taxon>
    </lineage>
</organism>
<dbReference type="Proteomes" id="UP000033684">
    <property type="component" value="Unassembled WGS sequence"/>
</dbReference>
<comment type="caution">
    <text evidence="1">The sequence shown here is derived from an EMBL/GenBank/DDBJ whole genome shotgun (WGS) entry which is preliminary data.</text>
</comment>
<dbReference type="AlphaFoldDB" id="A0A0F3IMW7"/>
<dbReference type="OrthoDB" id="6184272at2"/>
<protein>
    <submittedName>
        <fullName evidence="1">Uncharacterized protein</fullName>
    </submittedName>
</protein>
<dbReference type="RefSeq" id="WP_045777741.1">
    <property type="nucleotide sequence ID" value="NZ_LAJX01000005.1"/>
</dbReference>